<gene>
    <name evidence="6" type="ORF">Ahy_Scaffold8g108408</name>
</gene>
<dbReference type="InterPro" id="IPR002885">
    <property type="entry name" value="PPR_rpt"/>
</dbReference>
<feature type="repeat" description="PPR" evidence="3">
    <location>
        <begin position="425"/>
        <end position="459"/>
    </location>
</feature>
<feature type="transmembrane region" description="Helical" evidence="5">
    <location>
        <begin position="21"/>
        <end position="54"/>
    </location>
</feature>
<evidence type="ECO:0008006" key="8">
    <source>
        <dbReference type="Google" id="ProtNLM"/>
    </source>
</evidence>
<dbReference type="AlphaFoldDB" id="A0A444WNE8"/>
<dbReference type="STRING" id="3818.A0A444WNE8"/>
<dbReference type="NCBIfam" id="TIGR00756">
    <property type="entry name" value="PPR"/>
    <property type="match status" value="5"/>
</dbReference>
<reference evidence="6 7" key="1">
    <citation type="submission" date="2019-01" db="EMBL/GenBank/DDBJ databases">
        <title>Sequencing of cultivated peanut Arachis hypogaea provides insights into genome evolution and oil improvement.</title>
        <authorList>
            <person name="Chen X."/>
        </authorList>
    </citation>
    <scope>NUCLEOTIDE SEQUENCE [LARGE SCALE GENOMIC DNA]</scope>
    <source>
        <strain evidence="7">cv. Fuhuasheng</strain>
        <tissue evidence="6">Leaves</tissue>
    </source>
</reference>
<dbReference type="PANTHER" id="PTHR47939">
    <property type="entry name" value="MEMBRANE-ASSOCIATED SALT-INDUCIBLE PROTEIN-LIKE"/>
    <property type="match status" value="1"/>
</dbReference>
<dbReference type="SUPFAM" id="SSF48452">
    <property type="entry name" value="TPR-like"/>
    <property type="match status" value="1"/>
</dbReference>
<comment type="caution">
    <text evidence="6">The sequence shown here is derived from an EMBL/GenBank/DDBJ whole genome shotgun (WGS) entry which is preliminary data.</text>
</comment>
<keyword evidence="7" id="KW-1185">Reference proteome</keyword>
<proteinExistence type="inferred from homology"/>
<dbReference type="InterPro" id="IPR011990">
    <property type="entry name" value="TPR-like_helical_dom_sf"/>
</dbReference>
<feature type="repeat" description="PPR" evidence="3">
    <location>
        <begin position="530"/>
        <end position="564"/>
    </location>
</feature>
<name>A0A444WNE8_ARAHY</name>
<dbReference type="Pfam" id="PF01535">
    <property type="entry name" value="PPR"/>
    <property type="match status" value="3"/>
</dbReference>
<evidence type="ECO:0000313" key="7">
    <source>
        <dbReference type="Proteomes" id="UP000289738"/>
    </source>
</evidence>
<evidence type="ECO:0000256" key="2">
    <source>
        <dbReference type="ARBA" id="ARBA00022737"/>
    </source>
</evidence>
<keyword evidence="5" id="KW-0472">Membrane</keyword>
<accession>A0A444WNE8</accession>
<evidence type="ECO:0000256" key="1">
    <source>
        <dbReference type="ARBA" id="ARBA00007626"/>
    </source>
</evidence>
<feature type="compositionally biased region" description="Acidic residues" evidence="4">
    <location>
        <begin position="210"/>
        <end position="226"/>
    </location>
</feature>
<evidence type="ECO:0000313" key="6">
    <source>
        <dbReference type="EMBL" id="RYQ78940.1"/>
    </source>
</evidence>
<feature type="repeat" description="PPR" evidence="3">
    <location>
        <begin position="460"/>
        <end position="494"/>
    </location>
</feature>
<sequence>MDFSFSLNLLLLHSKTQRFHSGLVSFLCFLNVVYSVLFSSIVSFLKVTVVIIMLNLLFQCQKPLTCCIHKPFLGNNAQFQTIPYLTRTHNNLISNIDSMMSQQKVCVLSVRSTGSPQLSKDMANSFEFGLSEEEEEEQYVDDNDDEEEYVNGYEEEYFEEGEKNYSSFVSKNHLPPWGEVEVKVVEEEDKNDDDIDDGGREADESFVLNNDDDDDEDEDEDEDDVEGREGIDASFVGKKDLPPWGEVEGSRHWHSRIVDVTRSASKEKGLVNEQRALYLEETDENVLSNRILVLSRTNKIRSAMEYFRSMELSGLCPNIHACNSLMSSLMRHGWLDDCFKVFRFTRTWKITTGHTYSLILMAQVKAQGCDSAINFFRELESECDVRKDFDAIVYNTMISICRRVGNWSEIERVWSDMKANGCVGTEVTYRLLVTSFARRGQSELTLYAYHEMIQNGFVPESNTLNAIVSVYAKEGKWDAASNVFQKMLKSELKPNIIACNALINSLGRAGELKQAYQVYNTMKLLGHKPDAYTFSALLSSLNKANRHHEALQLFEMVKKTEASQFNVRLYNTVLMSCSKLRLWDKALEILWQMEASEMSDLTMSYNLVIRTCELARKPTIALQVYQHMVDQNCIPNTLTYLSLVRCCVRGDLWEELEEILKRTMPNATLYNAAVQGMCLRHKVNLANKVYAKMLEKNLQPDIRTQVLMHSMLRK</sequence>
<dbReference type="Pfam" id="PF13041">
    <property type="entry name" value="PPR_2"/>
    <property type="match status" value="2"/>
</dbReference>
<evidence type="ECO:0000256" key="3">
    <source>
        <dbReference type="PROSITE-ProRule" id="PRU00708"/>
    </source>
</evidence>
<feature type="repeat" description="PPR" evidence="3">
    <location>
        <begin position="666"/>
        <end position="700"/>
    </location>
</feature>
<evidence type="ECO:0000256" key="5">
    <source>
        <dbReference type="SAM" id="Phobius"/>
    </source>
</evidence>
<dbReference type="Proteomes" id="UP000289738">
    <property type="component" value="Unassembled WGS sequence"/>
</dbReference>
<comment type="similarity">
    <text evidence="1">Belongs to the PPR family. P subfamily.</text>
</comment>
<organism evidence="6 7">
    <name type="scientific">Arachis hypogaea</name>
    <name type="common">Peanut</name>
    <dbReference type="NCBI Taxonomy" id="3818"/>
    <lineage>
        <taxon>Eukaryota</taxon>
        <taxon>Viridiplantae</taxon>
        <taxon>Streptophyta</taxon>
        <taxon>Embryophyta</taxon>
        <taxon>Tracheophyta</taxon>
        <taxon>Spermatophyta</taxon>
        <taxon>Magnoliopsida</taxon>
        <taxon>eudicotyledons</taxon>
        <taxon>Gunneridae</taxon>
        <taxon>Pentapetalae</taxon>
        <taxon>rosids</taxon>
        <taxon>fabids</taxon>
        <taxon>Fabales</taxon>
        <taxon>Fabaceae</taxon>
        <taxon>Papilionoideae</taxon>
        <taxon>50 kb inversion clade</taxon>
        <taxon>dalbergioids sensu lato</taxon>
        <taxon>Dalbergieae</taxon>
        <taxon>Pterocarpus clade</taxon>
        <taxon>Arachis</taxon>
    </lineage>
</organism>
<protein>
    <recommendedName>
        <fullName evidence="8">Pentacotripeptide-repeat region of PRORP domain-containing protein</fullName>
    </recommendedName>
</protein>
<feature type="repeat" description="PPR" evidence="3">
    <location>
        <begin position="390"/>
        <end position="424"/>
    </location>
</feature>
<dbReference type="InterPro" id="IPR050667">
    <property type="entry name" value="PPR-containing_protein"/>
</dbReference>
<dbReference type="EMBL" id="SDMP01000028">
    <property type="protein sequence ID" value="RYQ78940.1"/>
    <property type="molecule type" value="Genomic_DNA"/>
</dbReference>
<dbReference type="PANTHER" id="PTHR47939:SF5">
    <property type="entry name" value="PENTACOTRIPEPTIDE-REPEAT REGION OF PRORP DOMAIN-CONTAINING PROTEIN"/>
    <property type="match status" value="1"/>
</dbReference>
<dbReference type="Pfam" id="PF13812">
    <property type="entry name" value="PPR_3"/>
    <property type="match status" value="1"/>
</dbReference>
<dbReference type="PROSITE" id="PS51375">
    <property type="entry name" value="PPR"/>
    <property type="match status" value="7"/>
</dbReference>
<keyword evidence="2" id="KW-0677">Repeat</keyword>
<feature type="region of interest" description="Disordered" evidence="4">
    <location>
        <begin position="189"/>
        <end position="232"/>
    </location>
</feature>
<feature type="repeat" description="PPR" evidence="3">
    <location>
        <begin position="566"/>
        <end position="600"/>
    </location>
</feature>
<keyword evidence="5" id="KW-0812">Transmembrane</keyword>
<keyword evidence="5" id="KW-1133">Transmembrane helix</keyword>
<evidence type="ECO:0000256" key="4">
    <source>
        <dbReference type="SAM" id="MobiDB-lite"/>
    </source>
</evidence>
<feature type="repeat" description="PPR" evidence="3">
    <location>
        <begin position="495"/>
        <end position="529"/>
    </location>
</feature>
<dbReference type="Gene3D" id="1.25.40.10">
    <property type="entry name" value="Tetratricopeptide repeat domain"/>
    <property type="match status" value="4"/>
</dbReference>